<keyword evidence="3" id="KW-1185">Reference proteome</keyword>
<dbReference type="InterPro" id="IPR043502">
    <property type="entry name" value="DNA/RNA_pol_sf"/>
</dbReference>
<gene>
    <name evidence="2" type="ORF">V5J35_000839</name>
</gene>
<accession>A0ABV2SCZ9</accession>
<protein>
    <recommendedName>
        <fullName evidence="1">Reverse transcriptase domain-containing protein</fullName>
    </recommendedName>
</protein>
<feature type="domain" description="Reverse transcriptase" evidence="1">
    <location>
        <begin position="1"/>
        <end position="208"/>
    </location>
</feature>
<dbReference type="Proteomes" id="UP001549366">
    <property type="component" value="Unassembled WGS sequence"/>
</dbReference>
<dbReference type="Gene3D" id="3.30.70.270">
    <property type="match status" value="1"/>
</dbReference>
<evidence type="ECO:0000313" key="3">
    <source>
        <dbReference type="Proteomes" id="UP001549366"/>
    </source>
</evidence>
<name>A0ABV2SCZ9_9GAMM</name>
<evidence type="ECO:0000313" key="2">
    <source>
        <dbReference type="EMBL" id="MET4755647.1"/>
    </source>
</evidence>
<sequence length="255" mass="29050">MPSQPKWISKFQIKSGTWVFVPSESTVKSGKLIKRAVESKWTPPDYYYHLRDGGHVLALKSHVMNDYFVHLDLKSFFSSVSRSRITRTLKYYFGYEAAREVAVESTVTIQQALEKSHILPFGFVQSPILASLCLRKSKLGKVLHKINQLSTASISVYVDDIIISTKDKILAKELLLQVKEAAERSRFPLNYEKEEGPAESITAFNIELSHDLMEVSPSRLVEFQEQYQKSENFHKLAGIVGYVYSVNPTQSQAIR</sequence>
<proteinExistence type="predicted"/>
<dbReference type="InterPro" id="IPR043128">
    <property type="entry name" value="Rev_trsase/Diguanyl_cyclase"/>
</dbReference>
<evidence type="ECO:0000259" key="1">
    <source>
        <dbReference type="PROSITE" id="PS50878"/>
    </source>
</evidence>
<comment type="caution">
    <text evidence="2">The sequence shown here is derived from an EMBL/GenBank/DDBJ whole genome shotgun (WGS) entry which is preliminary data.</text>
</comment>
<dbReference type="SUPFAM" id="SSF56672">
    <property type="entry name" value="DNA/RNA polymerases"/>
    <property type="match status" value="1"/>
</dbReference>
<organism evidence="2 3">
    <name type="scientific">Endozoicomonas lisbonensis</name>
    <dbReference type="NCBI Taxonomy" id="3120522"/>
    <lineage>
        <taxon>Bacteria</taxon>
        <taxon>Pseudomonadati</taxon>
        <taxon>Pseudomonadota</taxon>
        <taxon>Gammaproteobacteria</taxon>
        <taxon>Oceanospirillales</taxon>
        <taxon>Endozoicomonadaceae</taxon>
        <taxon>Endozoicomonas</taxon>
    </lineage>
</organism>
<dbReference type="PROSITE" id="PS50878">
    <property type="entry name" value="RT_POL"/>
    <property type="match status" value="1"/>
</dbReference>
<reference evidence="2 3" key="1">
    <citation type="submission" date="2024-06" db="EMBL/GenBank/DDBJ databases">
        <title>Genomic Encyclopedia of Type Strains, Phase V (KMG-V): Genome sequencing to study the core and pangenomes of soil and plant-associated prokaryotes.</title>
        <authorList>
            <person name="Whitman W."/>
        </authorList>
    </citation>
    <scope>NUCLEOTIDE SEQUENCE [LARGE SCALE GENOMIC DNA]</scope>
    <source>
        <strain evidence="2 3">NE40</strain>
    </source>
</reference>
<dbReference type="RefSeq" id="WP_354010046.1">
    <property type="nucleotide sequence ID" value="NZ_JBEWTA010000001.1"/>
</dbReference>
<dbReference type="InterPro" id="IPR000477">
    <property type="entry name" value="RT_dom"/>
</dbReference>
<dbReference type="EMBL" id="JBEWTB010000002">
    <property type="protein sequence ID" value="MET4755647.1"/>
    <property type="molecule type" value="Genomic_DNA"/>
</dbReference>
<dbReference type="Pfam" id="PF00078">
    <property type="entry name" value="RVT_1"/>
    <property type="match status" value="1"/>
</dbReference>